<gene>
    <name evidence="5" type="ORF">C8A01DRAFT_12255</name>
</gene>
<dbReference type="Pfam" id="PF23099">
    <property type="entry name" value="UTP20_C"/>
    <property type="match status" value="1"/>
</dbReference>
<dbReference type="InterPro" id="IPR016024">
    <property type="entry name" value="ARM-type_fold"/>
</dbReference>
<reference evidence="6" key="1">
    <citation type="journal article" date="2023" name="Mol. Phylogenet. Evol.">
        <title>Genome-scale phylogeny and comparative genomics of the fungal order Sordariales.</title>
        <authorList>
            <person name="Hensen N."/>
            <person name="Bonometti L."/>
            <person name="Westerberg I."/>
            <person name="Brannstrom I.O."/>
            <person name="Guillou S."/>
            <person name="Cros-Aarteil S."/>
            <person name="Calhoun S."/>
            <person name="Haridas S."/>
            <person name="Kuo A."/>
            <person name="Mondo S."/>
            <person name="Pangilinan J."/>
            <person name="Riley R."/>
            <person name="LaButti K."/>
            <person name="Andreopoulos B."/>
            <person name="Lipzen A."/>
            <person name="Chen C."/>
            <person name="Yan M."/>
            <person name="Daum C."/>
            <person name="Ng V."/>
            <person name="Clum A."/>
            <person name="Steindorff A."/>
            <person name="Ohm R.A."/>
            <person name="Martin F."/>
            <person name="Silar P."/>
            <person name="Natvig D.O."/>
            <person name="Lalanne C."/>
            <person name="Gautier V."/>
            <person name="Ament-Velasquez S.L."/>
            <person name="Kruys A."/>
            <person name="Hutchinson M.I."/>
            <person name="Powell A.J."/>
            <person name="Barry K."/>
            <person name="Miller A.N."/>
            <person name="Grigoriev I.V."/>
            <person name="Debuchy R."/>
            <person name="Gladieux P."/>
            <person name="Hiltunen Thoren M."/>
            <person name="Johannesson H."/>
        </authorList>
    </citation>
    <scope>NUCLEOTIDE SEQUENCE [LARGE SCALE GENOMIC DNA]</scope>
    <source>
        <strain evidence="6">CBS 284.82</strain>
    </source>
</reference>
<evidence type="ECO:0000259" key="2">
    <source>
        <dbReference type="Pfam" id="PF07539"/>
    </source>
</evidence>
<dbReference type="Pfam" id="PF20416">
    <property type="entry name" value="UTP20"/>
    <property type="match status" value="1"/>
</dbReference>
<dbReference type="InterPro" id="IPR057525">
    <property type="entry name" value="UTP20_C"/>
</dbReference>
<keyword evidence="6" id="KW-1185">Reference proteome</keyword>
<dbReference type="Proteomes" id="UP001303115">
    <property type="component" value="Unassembled WGS sequence"/>
</dbReference>
<evidence type="ECO:0000259" key="4">
    <source>
        <dbReference type="Pfam" id="PF23099"/>
    </source>
</evidence>
<dbReference type="Gene3D" id="1.25.10.10">
    <property type="entry name" value="Leucine-rich Repeat Variant"/>
    <property type="match status" value="2"/>
</dbReference>
<name>A0AAN6SW45_9PEZI</name>
<accession>A0AAN6SW45</accession>
<feature type="compositionally biased region" description="Basic residues" evidence="1">
    <location>
        <begin position="2588"/>
        <end position="2603"/>
    </location>
</feature>
<dbReference type="InterPro" id="IPR011430">
    <property type="entry name" value="UTP20_N"/>
</dbReference>
<dbReference type="InterPro" id="IPR011989">
    <property type="entry name" value="ARM-like"/>
</dbReference>
<feature type="compositionally biased region" description="Acidic residues" evidence="1">
    <location>
        <begin position="875"/>
        <end position="890"/>
    </location>
</feature>
<dbReference type="GO" id="GO:0030686">
    <property type="term" value="C:90S preribosome"/>
    <property type="evidence" value="ECO:0007669"/>
    <property type="project" value="TreeGrafter"/>
</dbReference>
<evidence type="ECO:0000256" key="1">
    <source>
        <dbReference type="SAM" id="MobiDB-lite"/>
    </source>
</evidence>
<evidence type="ECO:0000259" key="3">
    <source>
        <dbReference type="Pfam" id="PF20416"/>
    </source>
</evidence>
<dbReference type="EMBL" id="MU854319">
    <property type="protein sequence ID" value="KAK4044420.1"/>
    <property type="molecule type" value="Genomic_DNA"/>
</dbReference>
<feature type="domain" description="U3 small nucleolar RNA-associated protein 20 N-terminal" evidence="2">
    <location>
        <begin position="893"/>
        <end position="1496"/>
    </location>
</feature>
<feature type="domain" description="U3 small nucleolar RNA-associated protein 20" evidence="3">
    <location>
        <begin position="1702"/>
        <end position="1920"/>
    </location>
</feature>
<protein>
    <submittedName>
        <fullName evidence="5">Armadillo-type protein</fullName>
    </submittedName>
</protein>
<dbReference type="Pfam" id="PF07539">
    <property type="entry name" value="UTP20_N"/>
    <property type="match status" value="1"/>
</dbReference>
<feature type="domain" description="U3 small nucleolar RNA-associated protein 20 C-terminal" evidence="4">
    <location>
        <begin position="2308"/>
        <end position="2604"/>
    </location>
</feature>
<dbReference type="PANTHER" id="PTHR17695:SF11">
    <property type="entry name" value="SMALL SUBUNIT PROCESSOME COMPONENT 20 HOMOLOG"/>
    <property type="match status" value="1"/>
</dbReference>
<dbReference type="InterPro" id="IPR046523">
    <property type="entry name" value="UTP20_dom"/>
</dbReference>
<dbReference type="PANTHER" id="PTHR17695">
    <property type="entry name" value="SMALL SUBUNIT PROCESSOME COMPONENT 20 HOMOLOG"/>
    <property type="match status" value="1"/>
</dbReference>
<dbReference type="GO" id="GO:0032040">
    <property type="term" value="C:small-subunit processome"/>
    <property type="evidence" value="ECO:0007669"/>
    <property type="project" value="TreeGrafter"/>
</dbReference>
<feature type="compositionally biased region" description="Basic and acidic residues" evidence="1">
    <location>
        <begin position="2604"/>
        <end position="2616"/>
    </location>
</feature>
<proteinExistence type="predicted"/>
<feature type="compositionally biased region" description="Acidic residues" evidence="1">
    <location>
        <begin position="2423"/>
        <end position="2443"/>
    </location>
</feature>
<sequence>MPSTTSGRIVKTSRGLKKTPHQKNHRWESFSTKISKLHSLDPLRKVRRHDLDAEDLDATTSYLRNGLDKWAELNISRPYMAFKRQINPLTESLAQILYHEDRIMDLLAEYIAKHEKEALEPLLDLVTAFAHDLGVRFEKHYPRALTLIVDLASKIHDVEVIEWTFAALAFLFKYLSRLLVPDLRATYDAVAPLMGKARNPGHIARFAAEAMSFLVKKAAAPSHKDKALPLFVEHVRKDLDGMAGQKQFELYSQGIMTMFAEAIKGVGDGVHSTGPEIYAALLRHVPEKELELSEQTVWTAVCCGVLTSIIHHSNVDTFRGIETRVVEESTAGRRSALFIQVLGTMVGVRKGTRIHDWGTLVKTLGQLLGSFAGQKEQIEAMDASQVWQRIIVNTAIVWGRAPIDALLPALSAFNGAMTKEPLMRWYILFCSYLADLNSERFRGLFMKDFQKFIVAHWSQCENEDMLCVLLPRMVEAGGLPTPGQKETFQLPQSWQDQIVSKFVRLGDTPFPESGGFGKDPETWRDKCLPKYSARLRVLESTTVHPSTNARIAEVLLKKLKLALRPSSSLPTDEANFILSDGFRAYLRMCAPAGSVDPTLAPLLRAAAPRFCRSPAFLEALLDYEREVRGKIQRSPEANNGDSQQDEEDPLIKCLTDNLSTPSHELRLASLKILEILEFTPDSNSTLATMIQVEELPLNLQSVRAIAVHLRKLGQVYSHLDQESWLVRAIPAYLFGMTTVPLSPVWDDAVEAMKKVAESKPGEEALADIAFEWLEVPAPQWTGPYKPPAEDNHKALTNFDCLNLMALNETSAATGSVMDDPSQDMLNAFEEGQKIIESPSDRARSKALKAFTALPVLAEKRSRRLVPYLFSFTDEGETPSDEAGDDVEESPEGSWSLPDRKALVGVFAQFNNPRVLYQSQKVYQSLLKLLANGDIELQKLALKSILAWKNDAIKPYQEHLEYLLDEARFKNELTVLFQGDNQIQPEHRPDVMPVLLHLLYGRTISKKGVASGRHGLHATRLAVIRQLDVDDMGSFLDIALGELRSIRVVDAQGIREGVFAHETLPVRKQVGLLNMIESVINELGTSVSSFMEPLVNAVLYCLVFACRQLGGSSEEQDAEESDQVQNASLFKVVRTTALKSMCKLFQNALDFDWTPYQEMMVKEIISPRIDKLPAETTQGVSATWKLLGTWSALPKSALFLSIDRRVLPKIVETLGIEKARDEVKAFALDILKSLINLAQAPAAESEFNELIKSELLDPNVDLILKEISGLLRDQPDIGRDLLGAAVDTVVAISPIVETSASVQDMVEIATFLLNQPLRKVSPKIKGSILLILKQFVVLEDLQSNAELKSKVYSTISSLFGFFKDKQNRQTLAEVLEVFASREPWAQEVADICRDLNSYALRRLDQPDYNTRLSAFNSITKDRETPFTINQWMPLIHNLLYYIQQDEEFGVLSSNAADGLCKFISAAEEAWVGPQQSAFVEVLSNVILPAIYSGARDTSETVRREILRLFGFLVAHLPQWEPIADLTPLVPASDDSDQAFFFHVLSPAVSRQLQALRLLEAANEKSELRSKHISQFFIPLFEHFIFDRPEGGDDHGLSAQATNTIAALTASLEWQQYRAILRRFVSYVESKPDWKKRVIRLLEREVDALRLAVSQRPGDAMDVDGEAAEAKPRRLATTLPDQEKLGAEIVNNFLPTLLKYIHDKDETTVSARVPVGVIIAKLLTLLPEERLNEKLPSVLTDISHILRSKSWESREMARDTLAKVSGILGPEKLEFILKELRGALVRGHQLHVLSYTLHSILLVAIPTFKQGDLDYCLSSIMAVIMDDIFGVAGQEKDASEYVSQMKEVKSSKSQDSMELIAKTASITRLGDLTMPLQSLLLEKLDVRTVRKIDELLTRITKGLLENPAAASQQILVFCYEVIQEVYRSQKPNAEPKIDPRLKRYIMQKAAKKSDGSVTSKHTYKLVRFAIDILRSILKKHDTLRTPGNIAGFLPILGDAVLSAEEEVKIATFKILTVLAKVPFKNGDSSNLYKVAHKEAIKAISMSPTTTSDLAQSALKLISVTLRDRREIPMKDAALDMLLTKLKDDLTEPMYRHVTFNFLRSVLDRKLETASVYDTLDHVGTIMITNDDKDTRDLARGAFFQFLREYPQKRNRWEKQLKFIVANLKYEREGGRLSVMEVINLLLKKSADEFAQEVAATCFIPLVFVLANDDSEKCQLAAGALIKEVFRVSDKERLSKFMTLLRSWVEQDGNPAVLKLALHAFGLYFEGREPSAKDNKDLGLVTGKLVKVLGDEEALEADWELANIALTAVQTLVQKHPQKVLAPEADELWSEVQACLAHSHTTVKLTSIKLLSMYLADFARNAAKGQKLPLSGSHGLALEDDDVNDLVRLSLAILSAPEVDEGLAQEAVQIIMFLGGYLEADKPDEEEKEEEGDEEDEDEDNDAKEAAQHADMKYLFWKLASIIRKERQPRPELLVSKLAAMDLLEAFAVKTPTDTLLASAKTILRPLRNLTDPSIRQPFSLNEVFKTRFETLKAKAQGIMETLQRRLGSAEYTKALLAVGERVRERRQQRSSKRKIEALTAPERYGREKRKKFEKKKEKRKVRGQEQREHRQNFQ</sequence>
<feature type="region of interest" description="Disordered" evidence="1">
    <location>
        <begin position="1"/>
        <end position="25"/>
    </location>
</feature>
<feature type="region of interest" description="Disordered" evidence="1">
    <location>
        <begin position="2568"/>
        <end position="2616"/>
    </location>
</feature>
<organism evidence="5 6">
    <name type="scientific">Parachaetomium inaequale</name>
    <dbReference type="NCBI Taxonomy" id="2588326"/>
    <lineage>
        <taxon>Eukaryota</taxon>
        <taxon>Fungi</taxon>
        <taxon>Dikarya</taxon>
        <taxon>Ascomycota</taxon>
        <taxon>Pezizomycotina</taxon>
        <taxon>Sordariomycetes</taxon>
        <taxon>Sordariomycetidae</taxon>
        <taxon>Sordariales</taxon>
        <taxon>Chaetomiaceae</taxon>
        <taxon>Parachaetomium</taxon>
    </lineage>
</organism>
<dbReference type="InterPro" id="IPR052575">
    <property type="entry name" value="SSU_processome_comp_20"/>
</dbReference>
<comment type="caution">
    <text evidence="5">The sequence shown here is derived from an EMBL/GenBank/DDBJ whole genome shotgun (WGS) entry which is preliminary data.</text>
</comment>
<evidence type="ECO:0000313" key="6">
    <source>
        <dbReference type="Proteomes" id="UP001303115"/>
    </source>
</evidence>
<feature type="compositionally biased region" description="Basic residues" evidence="1">
    <location>
        <begin position="14"/>
        <end position="24"/>
    </location>
</feature>
<feature type="region of interest" description="Disordered" evidence="1">
    <location>
        <begin position="2422"/>
        <end position="2446"/>
    </location>
</feature>
<evidence type="ECO:0000313" key="5">
    <source>
        <dbReference type="EMBL" id="KAK4044420.1"/>
    </source>
</evidence>
<dbReference type="SUPFAM" id="SSF48371">
    <property type="entry name" value="ARM repeat"/>
    <property type="match status" value="2"/>
</dbReference>
<feature type="region of interest" description="Disordered" evidence="1">
    <location>
        <begin position="875"/>
        <end position="894"/>
    </location>
</feature>